<feature type="compositionally biased region" description="Basic and acidic residues" evidence="1">
    <location>
        <begin position="1"/>
        <end position="14"/>
    </location>
</feature>
<sequence length="174" mass="19725">MAHEQQRNETDPPDPKVGNRPFPGFLAAWQEANGPELTPLDHLGRGGGIEFVLAAQWLFCPNFIEHRGGVFRSELPAESSGSRRRNIDTWFSGREDRVDLVEFHANTTTLWDVFTNDDTTGYEEDLSQLACTIAECWRALLARQFPERQFAVEVRDDENSYGPQITFYSRSGAS</sequence>
<keyword evidence="3" id="KW-1185">Reference proteome</keyword>
<organism evidence="2 3">
    <name type="scientific">Saccharopolyspora hirsuta</name>
    <dbReference type="NCBI Taxonomy" id="1837"/>
    <lineage>
        <taxon>Bacteria</taxon>
        <taxon>Bacillati</taxon>
        <taxon>Actinomycetota</taxon>
        <taxon>Actinomycetes</taxon>
        <taxon>Pseudonocardiales</taxon>
        <taxon>Pseudonocardiaceae</taxon>
        <taxon>Saccharopolyspora</taxon>
    </lineage>
</organism>
<reference evidence="2 3" key="1">
    <citation type="submission" date="2019-09" db="EMBL/GenBank/DDBJ databases">
        <title>Draft genome sequence of the thermophilic Saccharopolyspora hirsuta VKM Ac-666T.</title>
        <authorList>
            <person name="Lobastova T.G."/>
            <person name="Fokina V."/>
            <person name="Bragin E.Y."/>
            <person name="Shtratnikova V.Y."/>
            <person name="Starodumova I.P."/>
            <person name="Tarlachkov S.V."/>
            <person name="Donova M.V."/>
        </authorList>
    </citation>
    <scope>NUCLEOTIDE SEQUENCE [LARGE SCALE GENOMIC DNA]</scope>
    <source>
        <strain evidence="2 3">VKM Ac-666</strain>
    </source>
</reference>
<proteinExistence type="predicted"/>
<comment type="caution">
    <text evidence="2">The sequence shown here is derived from an EMBL/GenBank/DDBJ whole genome shotgun (WGS) entry which is preliminary data.</text>
</comment>
<protein>
    <submittedName>
        <fullName evidence="2">Uncharacterized protein</fullName>
    </submittedName>
</protein>
<evidence type="ECO:0000313" key="2">
    <source>
        <dbReference type="EMBL" id="KAA5831904.1"/>
    </source>
</evidence>
<dbReference type="AlphaFoldDB" id="A0A5M7BXF7"/>
<dbReference type="Proteomes" id="UP000323946">
    <property type="component" value="Unassembled WGS sequence"/>
</dbReference>
<feature type="region of interest" description="Disordered" evidence="1">
    <location>
        <begin position="1"/>
        <end position="23"/>
    </location>
</feature>
<accession>A0A5M7BXF7</accession>
<evidence type="ECO:0000256" key="1">
    <source>
        <dbReference type="SAM" id="MobiDB-lite"/>
    </source>
</evidence>
<evidence type="ECO:0000313" key="3">
    <source>
        <dbReference type="Proteomes" id="UP000323946"/>
    </source>
</evidence>
<gene>
    <name evidence="2" type="ORF">F1721_18980</name>
</gene>
<dbReference type="OrthoDB" id="3537958at2"/>
<name>A0A5M7BXF7_SACHI</name>
<dbReference type="EMBL" id="VWPH01000008">
    <property type="protein sequence ID" value="KAA5831904.1"/>
    <property type="molecule type" value="Genomic_DNA"/>
</dbReference>
<dbReference type="RefSeq" id="WP_150068044.1">
    <property type="nucleotide sequence ID" value="NZ_VWPH01000008.1"/>
</dbReference>